<dbReference type="Gene3D" id="3.10.180.10">
    <property type="entry name" value="2,3-Dihydroxybiphenyl 1,2-Dioxygenase, domain 1"/>
    <property type="match status" value="1"/>
</dbReference>
<dbReference type="InterPro" id="IPR028973">
    <property type="entry name" value="PhnB-like"/>
</dbReference>
<organism evidence="2 3">
    <name type="scientific">Mucilaginibacter gracilis</name>
    <dbReference type="NCBI Taxonomy" id="423350"/>
    <lineage>
        <taxon>Bacteria</taxon>
        <taxon>Pseudomonadati</taxon>
        <taxon>Bacteroidota</taxon>
        <taxon>Sphingobacteriia</taxon>
        <taxon>Sphingobacteriales</taxon>
        <taxon>Sphingobacteriaceae</taxon>
        <taxon>Mucilaginibacter</taxon>
    </lineage>
</organism>
<protein>
    <submittedName>
        <fullName evidence="2">PhnB protein</fullName>
    </submittedName>
</protein>
<sequence>MLTLSPYLVFNGNCEEAFNFYEQVFGGKILYMGRYKDVPLPSRQFFKAATNQQIMHASLQINAQTIIMGNDNVETYQKANGTVINNFFIYIATQSQAQAYGIFNQLATHGQIIMPMAQTFWTNHYGIVTDKFGINWKITSETE</sequence>
<dbReference type="Pfam" id="PF06983">
    <property type="entry name" value="3-dmu-9_3-mt"/>
    <property type="match status" value="1"/>
</dbReference>
<dbReference type="PANTHER" id="PTHR33990:SF1">
    <property type="entry name" value="PROTEIN YJDN"/>
    <property type="match status" value="1"/>
</dbReference>
<reference evidence="2 3" key="1">
    <citation type="submission" date="2018-10" db="EMBL/GenBank/DDBJ databases">
        <title>Genomic Encyclopedia of Archaeal and Bacterial Type Strains, Phase II (KMG-II): from individual species to whole genera.</title>
        <authorList>
            <person name="Goeker M."/>
        </authorList>
    </citation>
    <scope>NUCLEOTIDE SEQUENCE [LARGE SCALE GENOMIC DNA]</scope>
    <source>
        <strain evidence="2 3">DSM 18602</strain>
    </source>
</reference>
<dbReference type="OrthoDB" id="9795306at2"/>
<comment type="caution">
    <text evidence="2">The sequence shown here is derived from an EMBL/GenBank/DDBJ whole genome shotgun (WGS) entry which is preliminary data.</text>
</comment>
<evidence type="ECO:0000259" key="1">
    <source>
        <dbReference type="Pfam" id="PF06983"/>
    </source>
</evidence>
<dbReference type="RefSeq" id="WP_121200805.1">
    <property type="nucleotide sequence ID" value="NZ_RBKU01000001.1"/>
</dbReference>
<dbReference type="PANTHER" id="PTHR33990">
    <property type="entry name" value="PROTEIN YJDN-RELATED"/>
    <property type="match status" value="1"/>
</dbReference>
<proteinExistence type="predicted"/>
<name>A0A495J8Z9_9SPHI</name>
<keyword evidence="3" id="KW-1185">Reference proteome</keyword>
<accession>A0A495J8Z9</accession>
<dbReference type="AlphaFoldDB" id="A0A495J8Z9"/>
<evidence type="ECO:0000313" key="3">
    <source>
        <dbReference type="Proteomes" id="UP000268007"/>
    </source>
</evidence>
<dbReference type="CDD" id="cd06588">
    <property type="entry name" value="PhnB_like"/>
    <property type="match status" value="1"/>
</dbReference>
<evidence type="ECO:0000313" key="2">
    <source>
        <dbReference type="EMBL" id="RKR84874.1"/>
    </source>
</evidence>
<gene>
    <name evidence="2" type="ORF">BDD43_5127</name>
</gene>
<dbReference type="Proteomes" id="UP000268007">
    <property type="component" value="Unassembled WGS sequence"/>
</dbReference>
<dbReference type="SUPFAM" id="SSF54593">
    <property type="entry name" value="Glyoxalase/Bleomycin resistance protein/Dihydroxybiphenyl dioxygenase"/>
    <property type="match status" value="1"/>
</dbReference>
<dbReference type="InterPro" id="IPR029068">
    <property type="entry name" value="Glyas_Bleomycin-R_OHBP_Dase"/>
</dbReference>
<dbReference type="EMBL" id="RBKU01000001">
    <property type="protein sequence ID" value="RKR84874.1"/>
    <property type="molecule type" value="Genomic_DNA"/>
</dbReference>
<feature type="domain" description="PhnB-like" evidence="1">
    <location>
        <begin position="5"/>
        <end position="139"/>
    </location>
</feature>